<evidence type="ECO:0000313" key="1">
    <source>
        <dbReference type="EMBL" id="KAK8873233.1"/>
    </source>
</evidence>
<name>A0ABR2J6R6_9PEZI</name>
<proteinExistence type="predicted"/>
<reference evidence="1 2" key="1">
    <citation type="journal article" date="2024" name="IMA Fungus">
        <title>Apiospora arundinis, a panoply of carbohydrate-active enzymes and secondary metabolites.</title>
        <authorList>
            <person name="Sorensen T."/>
            <person name="Petersen C."/>
            <person name="Muurmann A.T."/>
            <person name="Christiansen J.V."/>
            <person name="Brundto M.L."/>
            <person name="Overgaard C.K."/>
            <person name="Boysen A.T."/>
            <person name="Wollenberg R.D."/>
            <person name="Larsen T.O."/>
            <person name="Sorensen J.L."/>
            <person name="Nielsen K.L."/>
            <person name="Sondergaard T.E."/>
        </authorList>
    </citation>
    <scope>NUCLEOTIDE SEQUENCE [LARGE SCALE GENOMIC DNA]</scope>
    <source>
        <strain evidence="1 2">AAU 773</strain>
    </source>
</reference>
<accession>A0ABR2J6R6</accession>
<comment type="caution">
    <text evidence="1">The sequence shown here is derived from an EMBL/GenBank/DDBJ whole genome shotgun (WGS) entry which is preliminary data.</text>
</comment>
<gene>
    <name evidence="1" type="ORF">PGQ11_003747</name>
</gene>
<protein>
    <submittedName>
        <fullName evidence="1">Uncharacterized protein</fullName>
    </submittedName>
</protein>
<evidence type="ECO:0000313" key="2">
    <source>
        <dbReference type="Proteomes" id="UP001390339"/>
    </source>
</evidence>
<organism evidence="1 2">
    <name type="scientific">Apiospora arundinis</name>
    <dbReference type="NCBI Taxonomy" id="335852"/>
    <lineage>
        <taxon>Eukaryota</taxon>
        <taxon>Fungi</taxon>
        <taxon>Dikarya</taxon>
        <taxon>Ascomycota</taxon>
        <taxon>Pezizomycotina</taxon>
        <taxon>Sordariomycetes</taxon>
        <taxon>Xylariomycetidae</taxon>
        <taxon>Amphisphaeriales</taxon>
        <taxon>Apiosporaceae</taxon>
        <taxon>Apiospora</taxon>
    </lineage>
</organism>
<dbReference type="Proteomes" id="UP001390339">
    <property type="component" value="Unassembled WGS sequence"/>
</dbReference>
<dbReference type="EMBL" id="JAPCWZ010000003">
    <property type="protein sequence ID" value="KAK8873233.1"/>
    <property type="molecule type" value="Genomic_DNA"/>
</dbReference>
<sequence length="65" mass="7505">MELRRRQLVRSTSFNAVGNCDWSWSLDPSNIGTYRLPRYLLSSVVWLKSVAEIFLSRLILSVSTD</sequence>
<keyword evidence="2" id="KW-1185">Reference proteome</keyword>